<reference evidence="1" key="1">
    <citation type="submission" date="2021-01" db="EMBL/GenBank/DDBJ databases">
        <authorList>
            <person name="Sun Q."/>
        </authorList>
    </citation>
    <scope>NUCLEOTIDE SEQUENCE</scope>
    <source>
        <strain evidence="1">YIM B02566</strain>
    </source>
</reference>
<accession>A0ACC5R2Z5</accession>
<organism evidence="1 2">
    <name type="scientific">Taklimakanibacter albus</name>
    <dbReference type="NCBI Taxonomy" id="2800327"/>
    <lineage>
        <taxon>Bacteria</taxon>
        <taxon>Pseudomonadati</taxon>
        <taxon>Pseudomonadota</taxon>
        <taxon>Alphaproteobacteria</taxon>
        <taxon>Hyphomicrobiales</taxon>
        <taxon>Aestuariivirgaceae</taxon>
        <taxon>Taklimakanibacter</taxon>
    </lineage>
</organism>
<dbReference type="Proteomes" id="UP000616151">
    <property type="component" value="Unassembled WGS sequence"/>
</dbReference>
<sequence>MRRETRLQAARIAFPAIGIAAYYLVTSAMPIFNAVLGSSGFEVSQEIEDGFTTGILLTIVAIAVYYLALRALWRLKVVEAAHSASH</sequence>
<comment type="caution">
    <text evidence="1">The sequence shown here is derived from an EMBL/GenBank/DDBJ whole genome shotgun (WGS) entry which is preliminary data.</text>
</comment>
<keyword evidence="2" id="KW-1185">Reference proteome</keyword>
<evidence type="ECO:0000313" key="1">
    <source>
        <dbReference type="EMBL" id="MBK1867027.1"/>
    </source>
</evidence>
<dbReference type="EMBL" id="JAENHL010000007">
    <property type="protein sequence ID" value="MBK1867027.1"/>
    <property type="molecule type" value="Genomic_DNA"/>
</dbReference>
<name>A0ACC5R2Z5_9HYPH</name>
<protein>
    <submittedName>
        <fullName evidence="1">Uncharacterized protein</fullName>
    </submittedName>
</protein>
<evidence type="ECO:0000313" key="2">
    <source>
        <dbReference type="Proteomes" id="UP000616151"/>
    </source>
</evidence>
<proteinExistence type="predicted"/>
<gene>
    <name evidence="1" type="ORF">JHL16_11780</name>
</gene>